<name>A0AAN6TR65_9PEZI</name>
<reference evidence="2" key="1">
    <citation type="journal article" date="2023" name="Mol. Phylogenet. Evol.">
        <title>Genome-scale phylogeny and comparative genomics of the fungal order Sordariales.</title>
        <authorList>
            <person name="Hensen N."/>
            <person name="Bonometti L."/>
            <person name="Westerberg I."/>
            <person name="Brannstrom I.O."/>
            <person name="Guillou S."/>
            <person name="Cros-Aarteil S."/>
            <person name="Calhoun S."/>
            <person name="Haridas S."/>
            <person name="Kuo A."/>
            <person name="Mondo S."/>
            <person name="Pangilinan J."/>
            <person name="Riley R."/>
            <person name="LaButti K."/>
            <person name="Andreopoulos B."/>
            <person name="Lipzen A."/>
            <person name="Chen C."/>
            <person name="Yan M."/>
            <person name="Daum C."/>
            <person name="Ng V."/>
            <person name="Clum A."/>
            <person name="Steindorff A."/>
            <person name="Ohm R.A."/>
            <person name="Martin F."/>
            <person name="Silar P."/>
            <person name="Natvig D.O."/>
            <person name="Lalanne C."/>
            <person name="Gautier V."/>
            <person name="Ament-Velasquez S.L."/>
            <person name="Kruys A."/>
            <person name="Hutchinson M.I."/>
            <person name="Powell A.J."/>
            <person name="Barry K."/>
            <person name="Miller A.N."/>
            <person name="Grigoriev I.V."/>
            <person name="Debuchy R."/>
            <person name="Gladieux P."/>
            <person name="Hiltunen Thoren M."/>
            <person name="Johannesson H."/>
        </authorList>
    </citation>
    <scope>NUCLEOTIDE SEQUENCE</scope>
    <source>
        <strain evidence="2">CBS 731.68</strain>
    </source>
</reference>
<feature type="region of interest" description="Disordered" evidence="1">
    <location>
        <begin position="1"/>
        <end position="66"/>
    </location>
</feature>
<sequence>MTPSTSQRVMEGCARRQAGHPTSTLPNSANTITSVSRSPPSPSSQQNHSSPPSNYQLTTRDTTAGTTTTTKLSLMLYDHGRDSSALALMESCAEARQRVLSPEHPDTLSSLAILSEWREKRQVIESLKVDSLNLVKDSMAAKVAEEWEDSRKGMEEAMD</sequence>
<keyword evidence="3" id="KW-1185">Reference proteome</keyword>
<dbReference type="EMBL" id="MU853252">
    <property type="protein sequence ID" value="KAK4119207.1"/>
    <property type="molecule type" value="Genomic_DNA"/>
</dbReference>
<evidence type="ECO:0000313" key="2">
    <source>
        <dbReference type="EMBL" id="KAK4119207.1"/>
    </source>
</evidence>
<protein>
    <recommendedName>
        <fullName evidence="4">Kinesin light chain</fullName>
    </recommendedName>
</protein>
<dbReference type="InterPro" id="IPR011990">
    <property type="entry name" value="TPR-like_helical_dom_sf"/>
</dbReference>
<organism evidence="2 3">
    <name type="scientific">Parathielavia appendiculata</name>
    <dbReference type="NCBI Taxonomy" id="2587402"/>
    <lineage>
        <taxon>Eukaryota</taxon>
        <taxon>Fungi</taxon>
        <taxon>Dikarya</taxon>
        <taxon>Ascomycota</taxon>
        <taxon>Pezizomycotina</taxon>
        <taxon>Sordariomycetes</taxon>
        <taxon>Sordariomycetidae</taxon>
        <taxon>Sordariales</taxon>
        <taxon>Chaetomiaceae</taxon>
        <taxon>Parathielavia</taxon>
    </lineage>
</organism>
<feature type="compositionally biased region" description="Low complexity" evidence="1">
    <location>
        <begin position="34"/>
        <end position="66"/>
    </location>
</feature>
<proteinExistence type="predicted"/>
<dbReference type="Gene3D" id="1.25.40.10">
    <property type="entry name" value="Tetratricopeptide repeat domain"/>
    <property type="match status" value="1"/>
</dbReference>
<dbReference type="GeneID" id="87830721"/>
<evidence type="ECO:0000256" key="1">
    <source>
        <dbReference type="SAM" id="MobiDB-lite"/>
    </source>
</evidence>
<comment type="caution">
    <text evidence="2">The sequence shown here is derived from an EMBL/GenBank/DDBJ whole genome shotgun (WGS) entry which is preliminary data.</text>
</comment>
<dbReference type="Pfam" id="PF13374">
    <property type="entry name" value="TPR_10"/>
    <property type="match status" value="1"/>
</dbReference>
<feature type="compositionally biased region" description="Polar residues" evidence="1">
    <location>
        <begin position="20"/>
        <end position="33"/>
    </location>
</feature>
<dbReference type="AlphaFoldDB" id="A0AAN6TR65"/>
<dbReference type="RefSeq" id="XP_062642980.1">
    <property type="nucleotide sequence ID" value="XM_062793952.1"/>
</dbReference>
<reference evidence="2" key="2">
    <citation type="submission" date="2023-05" db="EMBL/GenBank/DDBJ databases">
        <authorList>
            <consortium name="Lawrence Berkeley National Laboratory"/>
            <person name="Steindorff A."/>
            <person name="Hensen N."/>
            <person name="Bonometti L."/>
            <person name="Westerberg I."/>
            <person name="Brannstrom I.O."/>
            <person name="Guillou S."/>
            <person name="Cros-Aarteil S."/>
            <person name="Calhoun S."/>
            <person name="Haridas S."/>
            <person name="Kuo A."/>
            <person name="Mondo S."/>
            <person name="Pangilinan J."/>
            <person name="Riley R."/>
            <person name="Labutti K."/>
            <person name="Andreopoulos B."/>
            <person name="Lipzen A."/>
            <person name="Chen C."/>
            <person name="Yanf M."/>
            <person name="Daum C."/>
            <person name="Ng V."/>
            <person name="Clum A."/>
            <person name="Ohm R."/>
            <person name="Martin F."/>
            <person name="Silar P."/>
            <person name="Natvig D."/>
            <person name="Lalanne C."/>
            <person name="Gautier V."/>
            <person name="Ament-Velasquez S.L."/>
            <person name="Kruys A."/>
            <person name="Hutchinson M.I."/>
            <person name="Powell A.J."/>
            <person name="Barry K."/>
            <person name="Miller A.N."/>
            <person name="Grigoriev I.V."/>
            <person name="Debuchy R."/>
            <person name="Gladieux P."/>
            <person name="Thoren M.H."/>
            <person name="Johannesson H."/>
        </authorList>
    </citation>
    <scope>NUCLEOTIDE SEQUENCE</scope>
    <source>
        <strain evidence="2">CBS 731.68</strain>
    </source>
</reference>
<gene>
    <name evidence="2" type="ORF">N657DRAFT_650478</name>
</gene>
<evidence type="ECO:0008006" key="4">
    <source>
        <dbReference type="Google" id="ProtNLM"/>
    </source>
</evidence>
<evidence type="ECO:0000313" key="3">
    <source>
        <dbReference type="Proteomes" id="UP001302602"/>
    </source>
</evidence>
<accession>A0AAN6TR65</accession>
<dbReference type="Proteomes" id="UP001302602">
    <property type="component" value="Unassembled WGS sequence"/>
</dbReference>